<dbReference type="SMART" id="SM00320">
    <property type="entry name" value="WD40"/>
    <property type="match status" value="2"/>
</dbReference>
<gene>
    <name evidence="3" type="ORF">PAPOLLO_LOCUS26236</name>
</gene>
<dbReference type="GO" id="GO:0005770">
    <property type="term" value="C:late endosome"/>
    <property type="evidence" value="ECO:0007669"/>
    <property type="project" value="TreeGrafter"/>
</dbReference>
<dbReference type="GO" id="GO:0071561">
    <property type="term" value="C:nucleus-vacuole junction"/>
    <property type="evidence" value="ECO:0007669"/>
    <property type="project" value="TreeGrafter"/>
</dbReference>
<dbReference type="InterPro" id="IPR045162">
    <property type="entry name" value="Vps15-like"/>
</dbReference>
<keyword evidence="4" id="KW-1185">Reference proteome</keyword>
<feature type="compositionally biased region" description="Low complexity" evidence="2">
    <location>
        <begin position="591"/>
        <end position="601"/>
    </location>
</feature>
<protein>
    <submittedName>
        <fullName evidence="3">(apollo) hypothetical protein</fullName>
    </submittedName>
</protein>
<feature type="region of interest" description="Disordered" evidence="2">
    <location>
        <begin position="486"/>
        <end position="521"/>
    </location>
</feature>
<dbReference type="EMBL" id="CAJQZP010001576">
    <property type="protein sequence ID" value="CAG5055258.1"/>
    <property type="molecule type" value="Genomic_DNA"/>
</dbReference>
<feature type="region of interest" description="Disordered" evidence="2">
    <location>
        <begin position="662"/>
        <end position="703"/>
    </location>
</feature>
<feature type="repeat" description="WD" evidence="1">
    <location>
        <begin position="1374"/>
        <end position="1399"/>
    </location>
</feature>
<comment type="caution">
    <text evidence="3">The sequence shown here is derived from an EMBL/GenBank/DDBJ whole genome shotgun (WGS) entry which is preliminary data.</text>
</comment>
<dbReference type="GO" id="GO:0034272">
    <property type="term" value="C:phosphatidylinositol 3-kinase complex, class III, type II"/>
    <property type="evidence" value="ECO:0007669"/>
    <property type="project" value="TreeGrafter"/>
</dbReference>
<dbReference type="GO" id="GO:0016236">
    <property type="term" value="P:macroautophagy"/>
    <property type="evidence" value="ECO:0007669"/>
    <property type="project" value="InterPro"/>
</dbReference>
<dbReference type="InterPro" id="IPR001680">
    <property type="entry name" value="WD40_rpt"/>
</dbReference>
<sequence>MRCGPAPTRTSRCTTPRRSVYTHTSTRVHTQLLVPGVHAAHARAVNLHQRAPAAALLRAGPYTRTPPHASTHNYWCLKSTQRTHALWTCTNARPAPTRTSRCTTPRRARTRCGPAPTRDLHQRAPAAALLRAGPTRTPPHTSTHNYWCLESTQRRTRCGPAPTRTSRCTPRHHSGLGPPRRRCGPAPTAPPFTHSTRQHTVPGVRAAHARLNPPTCVITSTHNYSVPDPRHARCGPHQPRPAPTRTTLHRCTSSVHTQLLVPGVHAAHARAVALHQRAPAADSAPSVHAHLHVHTTTGAWSHAARARAVALHATRTSRCTTPRRARTRCGPAPTRDLHQRAPAAALLRAGPYTRTPPHTSTHNYWCLESTQRTHALWPCTNAHQPLHYSAPVRTLAHLHTRPHITTGAWSPRSARTPGLHQRAPAAALLRAGPYTRTPPHTSTHNYWCLESPQRTHALWPCTNAHQPLHYSAPVRTHAHLHTRPHITTGAWSPRSARTRCGPAPTRTSRCTTPRRSRTTSTRVHTQLLVPGVHAAHARAVDLHQRATCTNAHQPLHYSAPVRTHAHLHTRPHITTGAWSPRSARTRCEPAPTRTSRCTTPRRSVHTYTSTRVHSQLLVPEVHAAHARAVDLHQRATCTNAHQPLHYSAAVRLHAHLHTRPHITTGAWSPRSARTRCGPAPTRTSRCTTPRRARTRCGPAPTRDLHQRAPAAALLRAGPYTRTPPHTSTHNYWCLESTQRTHALWPCTNAHQPLHYSAPVRTHAHLHTRPHITTGAWSPRSARTRCGPAPTRTSRCTTPAGRLHAHLHTRPHITTGAWSPRSARTRCGPAPTRTSRCTTPRRSVHTHTSTRVHTQLLVPGVHAAHARAVALHQRAPAAALLRAGPYTRTPPHASTHKYWCLESTQRTHALWPCTNAHQPLHYFAPVRTHTPPHASTDHYWCLESTQRTHALWPCTNAHQPLHYSAPVRTHAHLHTRPHTTTAHARAVALHQRAPAAALLRAGPYTRTPPHTSTHNYWCLESRARARTRCGPAPTRTSRCTTPRRSVYTHTSTRVHTQLLVPGVHAAHARAVTLHQRAPPLHYSAPVRTRTPPHASTHNYWCLESAQRTHALVNLHQRAPAAALLRAVRLHAYTSTRVHSQLLVPGVHAAHARAVDLHPTRTSRCTTPRRSVHTYTSTRVHSQLLVPGVHAAHARAVDLTPAPTRTSRCTTPRRARTRCGPAPTRTSRCTTSRRSVHTHTSTRVHTQILVPGVHAAHARAVALHQRAPAAVLLRAGPYTRTPPHASTHNYWCLESTQRTHALWPLHQRAPAAALLRAGPYTRTPPHASTHNYWCLECTTQRTHALWPCTNAHQPLHYSAPASHYMSSAYCGTREGSRFLVTGGSDQRIRYWDLEHPEDSYVLVHAPGDQLRSSPGAVKYRSRIIDGTTVIQECSKLNPSAPISIQEDNVYRTVESRTFYHTAPITDITMVEGNKCYLVSSSADGVINVWK</sequence>
<dbReference type="GO" id="GO:0034271">
    <property type="term" value="C:phosphatidylinositol 3-kinase complex, class III, type I"/>
    <property type="evidence" value="ECO:0007669"/>
    <property type="project" value="TreeGrafter"/>
</dbReference>
<feature type="region of interest" description="Disordered" evidence="2">
    <location>
        <begin position="95"/>
        <end position="119"/>
    </location>
</feature>
<feature type="compositionally biased region" description="Basic residues" evidence="2">
    <location>
        <begin position="169"/>
        <end position="183"/>
    </location>
</feature>
<feature type="region of interest" description="Disordered" evidence="2">
    <location>
        <begin position="227"/>
        <end position="246"/>
    </location>
</feature>
<name>A0A8S3YBT9_PARAO</name>
<evidence type="ECO:0000313" key="4">
    <source>
        <dbReference type="Proteomes" id="UP000691718"/>
    </source>
</evidence>
<evidence type="ECO:0000256" key="2">
    <source>
        <dbReference type="SAM" id="MobiDB-lite"/>
    </source>
</evidence>
<dbReference type="GO" id="GO:0045324">
    <property type="term" value="P:late endosome to vacuole transport"/>
    <property type="evidence" value="ECO:0007669"/>
    <property type="project" value="InterPro"/>
</dbReference>
<dbReference type="PROSITE" id="PS50082">
    <property type="entry name" value="WD_REPEATS_2"/>
    <property type="match status" value="2"/>
</dbReference>
<evidence type="ECO:0000256" key="1">
    <source>
        <dbReference type="PROSITE-ProRule" id="PRU00221"/>
    </source>
</evidence>
<accession>A0A8S3YBT9</accession>
<feature type="region of interest" description="Disordered" evidence="2">
    <location>
        <begin position="573"/>
        <end position="602"/>
    </location>
</feature>
<reference evidence="3" key="1">
    <citation type="submission" date="2021-04" db="EMBL/GenBank/DDBJ databases">
        <authorList>
            <person name="Tunstrom K."/>
        </authorList>
    </citation>
    <scope>NUCLEOTIDE SEQUENCE</scope>
</reference>
<keyword evidence="1" id="KW-0853">WD repeat</keyword>
<dbReference type="Proteomes" id="UP000691718">
    <property type="component" value="Unassembled WGS sequence"/>
</dbReference>
<feature type="region of interest" description="Disordered" evidence="2">
    <location>
        <begin position="812"/>
        <end position="849"/>
    </location>
</feature>
<dbReference type="PANTHER" id="PTHR17583">
    <property type="entry name" value="PHOSPHOINOSITIDE 3-KINASE REGULATORY SUBUNIT 4"/>
    <property type="match status" value="1"/>
</dbReference>
<dbReference type="GO" id="GO:0004674">
    <property type="term" value="F:protein serine/threonine kinase activity"/>
    <property type="evidence" value="ECO:0007669"/>
    <property type="project" value="InterPro"/>
</dbReference>
<dbReference type="Pfam" id="PF00400">
    <property type="entry name" value="WD40"/>
    <property type="match status" value="1"/>
</dbReference>
<feature type="region of interest" description="Disordered" evidence="2">
    <location>
        <begin position="771"/>
        <end position="796"/>
    </location>
</feature>
<organism evidence="3 4">
    <name type="scientific">Parnassius apollo</name>
    <name type="common">Apollo butterfly</name>
    <name type="synonym">Papilio apollo</name>
    <dbReference type="NCBI Taxonomy" id="110799"/>
    <lineage>
        <taxon>Eukaryota</taxon>
        <taxon>Metazoa</taxon>
        <taxon>Ecdysozoa</taxon>
        <taxon>Arthropoda</taxon>
        <taxon>Hexapoda</taxon>
        <taxon>Insecta</taxon>
        <taxon>Pterygota</taxon>
        <taxon>Neoptera</taxon>
        <taxon>Endopterygota</taxon>
        <taxon>Lepidoptera</taxon>
        <taxon>Glossata</taxon>
        <taxon>Ditrysia</taxon>
        <taxon>Papilionoidea</taxon>
        <taxon>Papilionidae</taxon>
        <taxon>Parnassiinae</taxon>
        <taxon>Parnassini</taxon>
        <taxon>Parnassius</taxon>
        <taxon>Parnassius</taxon>
    </lineage>
</organism>
<feature type="compositionally biased region" description="Low complexity" evidence="2">
    <location>
        <begin position="678"/>
        <end position="687"/>
    </location>
</feature>
<dbReference type="PANTHER" id="PTHR17583:SF0">
    <property type="entry name" value="PHOSPHOINOSITIDE 3-KINASE REGULATORY SUBUNIT 4"/>
    <property type="match status" value="1"/>
</dbReference>
<proteinExistence type="predicted"/>
<dbReference type="PROSITE" id="PS50294">
    <property type="entry name" value="WD_REPEATS_REGION"/>
    <property type="match status" value="1"/>
</dbReference>
<evidence type="ECO:0000313" key="3">
    <source>
        <dbReference type="EMBL" id="CAG5055258.1"/>
    </source>
</evidence>
<dbReference type="GO" id="GO:0006623">
    <property type="term" value="P:protein targeting to vacuole"/>
    <property type="evidence" value="ECO:0007669"/>
    <property type="project" value="TreeGrafter"/>
</dbReference>
<feature type="region of interest" description="Disordered" evidence="2">
    <location>
        <begin position="1200"/>
        <end position="1240"/>
    </location>
</feature>
<dbReference type="OrthoDB" id="242910at2759"/>
<feature type="compositionally biased region" description="Low complexity" evidence="2">
    <location>
        <begin position="1216"/>
        <end position="1231"/>
    </location>
</feature>
<feature type="compositionally biased region" description="Low complexity" evidence="2">
    <location>
        <begin position="830"/>
        <end position="840"/>
    </location>
</feature>
<feature type="region of interest" description="Disordered" evidence="2">
    <location>
        <begin position="158"/>
        <end position="183"/>
    </location>
</feature>
<feature type="repeat" description="WD" evidence="1">
    <location>
        <begin position="1455"/>
        <end position="1488"/>
    </location>
</feature>